<dbReference type="InterPro" id="IPR036940">
    <property type="entry name" value="PI3/4_kinase_cat_sf"/>
</dbReference>
<dbReference type="GO" id="GO:0048015">
    <property type="term" value="P:phosphatidylinositol-mediated signaling"/>
    <property type="evidence" value="ECO:0007669"/>
    <property type="project" value="TreeGrafter"/>
</dbReference>
<dbReference type="Proteomes" id="UP001220961">
    <property type="component" value="Chromosome 6"/>
</dbReference>
<dbReference type="InterPro" id="IPR001263">
    <property type="entry name" value="PI3K_accessory_dom"/>
</dbReference>
<dbReference type="Gene3D" id="3.30.1010.10">
    <property type="entry name" value="Phosphatidylinositol 3-kinase Catalytic Subunit, Chain A, domain 4"/>
    <property type="match status" value="1"/>
</dbReference>
<dbReference type="Pfam" id="PF21245">
    <property type="entry name" value="PI4KB-PIK1_PIK"/>
    <property type="match status" value="1"/>
</dbReference>
<dbReference type="FunFam" id="1.10.1070.11:FF:000016">
    <property type="entry name" value="PIK1p Phosphatidylinositol 4-kinase"/>
    <property type="match status" value="1"/>
</dbReference>
<feature type="region of interest" description="Disordered" evidence="6">
    <location>
        <begin position="495"/>
        <end position="517"/>
    </location>
</feature>
<evidence type="ECO:0000313" key="10">
    <source>
        <dbReference type="Proteomes" id="UP001220961"/>
    </source>
</evidence>
<dbReference type="InterPro" id="IPR016024">
    <property type="entry name" value="ARM-type_fold"/>
</dbReference>
<evidence type="ECO:0000259" key="7">
    <source>
        <dbReference type="PROSITE" id="PS50290"/>
    </source>
</evidence>
<dbReference type="Gene3D" id="1.25.40.70">
    <property type="entry name" value="Phosphatidylinositol 3-kinase, accessory domain (PIK)"/>
    <property type="match status" value="1"/>
</dbReference>
<gene>
    <name evidence="9" type="primary">PIK1</name>
    <name evidence="9" type="ORF">MCAP1_003057</name>
</gene>
<dbReference type="SUPFAM" id="SSF56112">
    <property type="entry name" value="Protein kinase-like (PK-like)"/>
    <property type="match status" value="1"/>
</dbReference>
<dbReference type="GO" id="GO:0005737">
    <property type="term" value="C:cytoplasm"/>
    <property type="evidence" value="ECO:0007669"/>
    <property type="project" value="TreeGrafter"/>
</dbReference>
<feature type="region of interest" description="Disordered" evidence="6">
    <location>
        <begin position="164"/>
        <end position="213"/>
    </location>
</feature>
<dbReference type="SMART" id="SM00146">
    <property type="entry name" value="PI3Kc"/>
    <property type="match status" value="1"/>
</dbReference>
<proteinExistence type="inferred from homology"/>
<dbReference type="Pfam" id="PF00454">
    <property type="entry name" value="PI3_PI4_kinase"/>
    <property type="match status" value="1"/>
</dbReference>
<protein>
    <recommendedName>
        <fullName evidence="3">1-phosphatidylinositol 4-kinase</fullName>
        <ecNumber evidence="3">2.7.1.67</ecNumber>
    </recommendedName>
</protein>
<dbReference type="CDD" id="cd05168">
    <property type="entry name" value="PI4Kc_III_beta"/>
    <property type="match status" value="1"/>
</dbReference>
<dbReference type="GO" id="GO:0046854">
    <property type="term" value="P:phosphatidylinositol phosphate biosynthetic process"/>
    <property type="evidence" value="ECO:0007669"/>
    <property type="project" value="InterPro"/>
</dbReference>
<evidence type="ECO:0000256" key="4">
    <source>
        <dbReference type="ARBA" id="ARBA00022679"/>
    </source>
</evidence>
<dbReference type="EMBL" id="CP119913">
    <property type="protein sequence ID" value="WFD20803.1"/>
    <property type="molecule type" value="Genomic_DNA"/>
</dbReference>
<comment type="catalytic activity">
    <reaction evidence="1">
        <text>a 1,2-diacyl-sn-glycero-3-phospho-(1D-myo-inositol) + ATP = a 1,2-diacyl-sn-glycero-3-phospho-(1D-myo-inositol 4-phosphate) + ADP + H(+)</text>
        <dbReference type="Rhea" id="RHEA:19877"/>
        <dbReference type="ChEBI" id="CHEBI:15378"/>
        <dbReference type="ChEBI" id="CHEBI:30616"/>
        <dbReference type="ChEBI" id="CHEBI:57880"/>
        <dbReference type="ChEBI" id="CHEBI:58178"/>
        <dbReference type="ChEBI" id="CHEBI:456216"/>
        <dbReference type="EC" id="2.7.1.67"/>
    </reaction>
</comment>
<dbReference type="InterPro" id="IPR057754">
    <property type="entry name" value="PI4-kinase_beta/PIK1_cat"/>
</dbReference>
<sequence length="873" mass="97778">MASLLLRLFNNHIGISYYLIDKLSSDFPRDEVEFYWPQYCHLLVTRPTESRALECYILRRCEEDVHVALLTLWYLQAHLADLAGEPESLGFRTCQRVYNRCQRILFEDPEPEAQVPRQKLARFLPVFEARRKVYPENTASAFVGLSSSLLAVGSPSVSQYGGAMAAQQGRKLPDGVRLEPAAPATGTDPAPPAAPPAADPTPEPVASGKPAAPARDLAEQVFGLGEEGKRPSTAPRTAPAPAPASPAAALAPHTHSYALRQKYLCSHYGRTAMQFLQALQDIPVRLQPLPKPARLSALRAELTALNRTLPTEVCFPTWCHGTAMDDPRHERHHRVVRISASEAVVLNSADRVPYLLHVEVLRNDLDFDPNRRYNRELLQRIFDRDERSLQPLVVADARRLSVPRDLLESSPSTPPTTLAGEVDLTEQMYGSDLGGFGREQDPEEGLGHKNDTLDTAAWAHASAAGEPSQFSLEEYAQRMRTAAVMLAQLNKGGAAPRSGAVDQGEASDTAGARVSGADAERIRQRIMDEMAALEEQRMERMKRGGQYFSRRRKNTMAAEDESAVLKAVNKDDPSAAYFRESWTVKKERIRASSPYGSLPTWDLFSVIVKTGADLRQEQFAVQLINEFRRIWSHCGSRCWVHYFRIVVLNENAGLIETIKDAISIHSIKKDAYARQLDGQAISTYSLYDHFVQTYGEPHTVRFRHARRHFLESLAGYAIVSYLLQIKDRHNGNILVDTEGHLIHIDFGFILGLSPGGVGFEAAPFKFPRDYIDILGGMDSEGYHEFRTLMQQGFRDIRKHAERFILLVELMQRDSHLPCFALDDQAAAQLRDRFQLGLTAAQCDEFVDRLILSAAGSAFTRLYDQYQNFTQNIL</sequence>
<dbReference type="GO" id="GO:0004430">
    <property type="term" value="F:1-phosphatidylinositol 4-kinase activity"/>
    <property type="evidence" value="ECO:0007669"/>
    <property type="project" value="UniProtKB-EC"/>
</dbReference>
<evidence type="ECO:0000256" key="6">
    <source>
        <dbReference type="SAM" id="MobiDB-lite"/>
    </source>
</evidence>
<feature type="region of interest" description="Disordered" evidence="6">
    <location>
        <begin position="226"/>
        <end position="249"/>
    </location>
</feature>
<keyword evidence="10" id="KW-1185">Reference proteome</keyword>
<keyword evidence="5" id="KW-0418">Kinase</keyword>
<dbReference type="InterPro" id="IPR015433">
    <property type="entry name" value="PI3/4_kinase"/>
</dbReference>
<dbReference type="EC" id="2.7.1.67" evidence="3"/>
<feature type="compositionally biased region" description="Pro residues" evidence="6">
    <location>
        <begin position="189"/>
        <end position="203"/>
    </location>
</feature>
<dbReference type="PROSITE" id="PS51545">
    <property type="entry name" value="PIK_HELICAL"/>
    <property type="match status" value="1"/>
</dbReference>
<organism evidence="9 10">
    <name type="scientific">Malassezia caprae</name>
    <dbReference type="NCBI Taxonomy" id="1381934"/>
    <lineage>
        <taxon>Eukaryota</taxon>
        <taxon>Fungi</taxon>
        <taxon>Dikarya</taxon>
        <taxon>Basidiomycota</taxon>
        <taxon>Ustilaginomycotina</taxon>
        <taxon>Malasseziomycetes</taxon>
        <taxon>Malasseziales</taxon>
        <taxon>Malasseziaceae</taxon>
        <taxon>Malassezia</taxon>
    </lineage>
</organism>
<feature type="domain" description="PI3K/PI4K catalytic" evidence="7">
    <location>
        <begin position="583"/>
        <end position="858"/>
    </location>
</feature>
<dbReference type="InterPro" id="IPR000403">
    <property type="entry name" value="PI3/4_kinase_cat_dom"/>
</dbReference>
<dbReference type="GO" id="GO:0016020">
    <property type="term" value="C:membrane"/>
    <property type="evidence" value="ECO:0007669"/>
    <property type="project" value="TreeGrafter"/>
</dbReference>
<dbReference type="PANTHER" id="PTHR10048:SF22">
    <property type="entry name" value="PHOSPHATIDYLINOSITOL 4-KINASE BETA"/>
    <property type="match status" value="1"/>
</dbReference>
<dbReference type="Gene3D" id="1.10.1070.11">
    <property type="entry name" value="Phosphatidylinositol 3-/4-kinase, catalytic domain"/>
    <property type="match status" value="1"/>
</dbReference>
<dbReference type="InterPro" id="IPR049160">
    <property type="entry name" value="PI4KB-PIK1_PIK"/>
</dbReference>
<dbReference type="PROSITE" id="PS00916">
    <property type="entry name" value="PI3_4_KINASE_2"/>
    <property type="match status" value="1"/>
</dbReference>
<dbReference type="AlphaFoldDB" id="A0AAF0E803"/>
<dbReference type="PROSITE" id="PS00915">
    <property type="entry name" value="PI3_4_KINASE_1"/>
    <property type="match status" value="1"/>
</dbReference>
<feature type="domain" description="PIK helical" evidence="8">
    <location>
        <begin position="1"/>
        <end position="101"/>
    </location>
</feature>
<evidence type="ECO:0000259" key="8">
    <source>
        <dbReference type="PROSITE" id="PS51545"/>
    </source>
</evidence>
<reference evidence="9" key="1">
    <citation type="submission" date="2023-03" db="EMBL/GenBank/DDBJ databases">
        <title>Mating type loci evolution in Malassezia.</title>
        <authorList>
            <person name="Coelho M.A."/>
        </authorList>
    </citation>
    <scope>NUCLEOTIDE SEQUENCE</scope>
    <source>
        <strain evidence="9">CBS 10434</strain>
    </source>
</reference>
<dbReference type="InterPro" id="IPR042236">
    <property type="entry name" value="PI3K_accessory_sf"/>
</dbReference>
<evidence type="ECO:0000256" key="3">
    <source>
        <dbReference type="ARBA" id="ARBA00012169"/>
    </source>
</evidence>
<dbReference type="InterPro" id="IPR011009">
    <property type="entry name" value="Kinase-like_dom_sf"/>
</dbReference>
<dbReference type="PANTHER" id="PTHR10048">
    <property type="entry name" value="PHOSPHATIDYLINOSITOL KINASE"/>
    <property type="match status" value="1"/>
</dbReference>
<evidence type="ECO:0000256" key="1">
    <source>
        <dbReference type="ARBA" id="ARBA00001686"/>
    </source>
</evidence>
<feature type="compositionally biased region" description="Low complexity" evidence="6">
    <location>
        <begin position="179"/>
        <end position="188"/>
    </location>
</feature>
<dbReference type="SUPFAM" id="SSF48371">
    <property type="entry name" value="ARM repeat"/>
    <property type="match status" value="1"/>
</dbReference>
<evidence type="ECO:0000313" key="9">
    <source>
        <dbReference type="EMBL" id="WFD20803.1"/>
    </source>
</evidence>
<evidence type="ECO:0000256" key="5">
    <source>
        <dbReference type="ARBA" id="ARBA00022777"/>
    </source>
</evidence>
<dbReference type="InterPro" id="IPR018936">
    <property type="entry name" value="PI3/4_kinase_CS"/>
</dbReference>
<keyword evidence="4 9" id="KW-0808">Transferase</keyword>
<comment type="similarity">
    <text evidence="2">Belongs to the PI3/PI4-kinase family. Type III PI4K subfamily.</text>
</comment>
<name>A0AAF0E803_9BASI</name>
<dbReference type="PROSITE" id="PS50290">
    <property type="entry name" value="PI3_4_KINASE_3"/>
    <property type="match status" value="1"/>
</dbReference>
<accession>A0AAF0E803</accession>
<evidence type="ECO:0000256" key="2">
    <source>
        <dbReference type="ARBA" id="ARBA00006209"/>
    </source>
</evidence>